<dbReference type="EMBL" id="VLPL01000004">
    <property type="protein sequence ID" value="TSJ44922.1"/>
    <property type="molecule type" value="Genomic_DNA"/>
</dbReference>
<sequence length="1110" mass="128624">MESRDGHSRKDRLDRLRVPGNFKMLDNDKAVLLEKLIQVAKWIYFYNEQNVAQDYFDSFLGELKALLRSIHMKHSHEAIGKMEPSQALLLAFVENLQKVMEKYNFRWNDFANWYLTEYLKVSPLSVKGDRVWLAFDKATTGTITIEKNTGFNRKNADQHVLTYRLENELTVQDIEITGAYTVCFERNPYHYPAANLNFVTAIKTRNLLHDQPIQDRKLTFDNEFSRETRAIGIRIAAPSLVLREGKRVVNIYFEAENREWLKTLQTVEPKLVKLELLKLKTEKLKVEKQQLEKLDIRDSKVKDRLKWVKRELSKLKLSHLKGDKLQFTREELLKMKLDKQEMNRIRRVRQTIRSNIFNNLFYITISTPTGWTNVTVFEVKKDVPRNRLILKLLLPEDFPSTSGCSEEVHRFVSEFPAIQIRLNFDAWLYPFSWIHKLSVQRILIRTKVEGINDLQVYNELGKIDNTKSFPPFGINTSVGTWMVIGNYEMAIKNTSNIDVCIKWNQLPLHPKGMKGHYAAYPGNIDNDSFKIRTRYLSDNSWFPTTGKNKFSLFRDAETEDPTAAKMDKPVSDESDFKKISVKKMVPFELSEDGYKYTIKTRTGFVRLTLENPEMGFGNQEYRDLFTERMMMKKWRKKRLPVLLPPIFPHVENMTLNYKSEDIIDLRKNTRNSQVIVDQLHPFGVVSSLDSSTNTGIPFVFSQETDASILMGFKNVKGGEVFSTFMVFEAISNEMTIDDIPKIVLYWGDGYYWEEIPRGFILKDDTKQMTVSGNLVYHFPLHIPPNLYDKEGILWIRTGFVKNHEFVPEIRSVYTNAGLVVLETEDASAEKMQSFKNSNGVLEPEKKLPGITSIEQITSYYSGQELEDLKSMQARVSEYVTHRGRAVTARDFELLTLQEFSDIGKVLCLPNTNIKNGKQGVVTVVVIPQNKLKTMDNSKPMVPSGLLSRIEDYLSARASKNVLVDVINPVYEELQVKCVIRLVDRNQVVSLEAIQEICDNFIAPWQAKNVLPKFGEPIHVSRIYHAIKEIDFVAEIDYFAVIRVSQDRTETGKRNYYHLYKLEDEEQILIPDKPYKLFVPAETHIIQVEEKGDTADPYGLGDMEIGKTFIL</sequence>
<dbReference type="Proteomes" id="UP000316008">
    <property type="component" value="Unassembled WGS sequence"/>
</dbReference>
<dbReference type="OrthoDB" id="9762853at2"/>
<accession>A0A556MYD0</accession>
<name>A0A556MYD0_9FLAO</name>
<dbReference type="AlphaFoldDB" id="A0A556MYD0"/>
<evidence type="ECO:0000313" key="2">
    <source>
        <dbReference type="Proteomes" id="UP000316008"/>
    </source>
</evidence>
<dbReference type="RefSeq" id="WP_144333036.1">
    <property type="nucleotide sequence ID" value="NZ_VLPL01000004.1"/>
</dbReference>
<reference evidence="1 2" key="1">
    <citation type="submission" date="2019-07" db="EMBL/GenBank/DDBJ databases">
        <authorList>
            <person name="Huq M.A."/>
        </authorList>
    </citation>
    <scope>NUCLEOTIDE SEQUENCE [LARGE SCALE GENOMIC DNA]</scope>
    <source>
        <strain evidence="1 2">MAH-3</strain>
    </source>
</reference>
<gene>
    <name evidence="1" type="ORF">FO442_10010</name>
</gene>
<comment type="caution">
    <text evidence="1">The sequence shown here is derived from an EMBL/GenBank/DDBJ whole genome shotgun (WGS) entry which is preliminary data.</text>
</comment>
<proteinExistence type="predicted"/>
<keyword evidence="2" id="KW-1185">Reference proteome</keyword>
<protein>
    <recommendedName>
        <fullName evidence="3">Baseplate protein J-like domain-containing protein</fullName>
    </recommendedName>
</protein>
<evidence type="ECO:0008006" key="3">
    <source>
        <dbReference type="Google" id="ProtNLM"/>
    </source>
</evidence>
<organism evidence="1 2">
    <name type="scientific">Fluviicola chungangensis</name>
    <dbReference type="NCBI Taxonomy" id="2597671"/>
    <lineage>
        <taxon>Bacteria</taxon>
        <taxon>Pseudomonadati</taxon>
        <taxon>Bacteroidota</taxon>
        <taxon>Flavobacteriia</taxon>
        <taxon>Flavobacteriales</taxon>
        <taxon>Crocinitomicaceae</taxon>
        <taxon>Fluviicola</taxon>
    </lineage>
</organism>
<evidence type="ECO:0000313" key="1">
    <source>
        <dbReference type="EMBL" id="TSJ44922.1"/>
    </source>
</evidence>